<keyword evidence="5" id="KW-0479">Metal-binding</keyword>
<evidence type="ECO:0000313" key="7">
    <source>
        <dbReference type="WBParaSite" id="SMUV_0000152701-mRNA-1"/>
    </source>
</evidence>
<keyword evidence="2" id="KW-0964">Secreted</keyword>
<protein>
    <submittedName>
        <fullName evidence="7">Chorion peroxidase</fullName>
    </submittedName>
</protein>
<dbReference type="GO" id="GO:0004601">
    <property type="term" value="F:peroxidase activity"/>
    <property type="evidence" value="ECO:0007669"/>
    <property type="project" value="UniProtKB-KW"/>
</dbReference>
<accession>A0A0N5ABK1</accession>
<proteinExistence type="predicted"/>
<keyword evidence="5" id="KW-0408">Iron</keyword>
<evidence type="ECO:0000313" key="6">
    <source>
        <dbReference type="Proteomes" id="UP000046393"/>
    </source>
</evidence>
<keyword evidence="6" id="KW-1185">Reference proteome</keyword>
<evidence type="ECO:0000256" key="3">
    <source>
        <dbReference type="ARBA" id="ARBA00022559"/>
    </source>
</evidence>
<dbReference type="GO" id="GO:0005576">
    <property type="term" value="C:extracellular region"/>
    <property type="evidence" value="ECO:0007669"/>
    <property type="project" value="UniProtKB-SubCell"/>
</dbReference>
<evidence type="ECO:0000256" key="1">
    <source>
        <dbReference type="ARBA" id="ARBA00004613"/>
    </source>
</evidence>
<dbReference type="WBParaSite" id="SMUV_0000152701-mRNA-1">
    <property type="protein sequence ID" value="SMUV_0000152701-mRNA-1"/>
    <property type="gene ID" value="SMUV_0000152701"/>
</dbReference>
<dbReference type="PRINTS" id="PR00457">
    <property type="entry name" value="ANPEROXIDASE"/>
</dbReference>
<dbReference type="STRING" id="451379.A0A0N5ABK1"/>
<name>A0A0N5ABK1_9BILA</name>
<dbReference type="GO" id="GO:0046872">
    <property type="term" value="F:metal ion binding"/>
    <property type="evidence" value="ECO:0007669"/>
    <property type="project" value="UniProtKB-KW"/>
</dbReference>
<evidence type="ECO:0000256" key="5">
    <source>
        <dbReference type="PIRSR" id="PIRSR619791-2"/>
    </source>
</evidence>
<dbReference type="PANTHER" id="PTHR11475:SF131">
    <property type="entry name" value="PEROXIDASE"/>
    <property type="match status" value="1"/>
</dbReference>
<sequence>MNLNPFVHKYYQFRLNLINNETIENLAHSNRYDNQLAHICSQAPAQPCPLTKYRSITGHCNNVYRPLQGAVYEPYQRLANADYADGISEPRSSVSHVPLPNARKISKILFTDDKSQHKDCSTMVAQWAMFVYNDIAQNSFNQLFKDNETKPVPCCNDEFSHSECYPIIAEDDSPDSKGECFPYVRSITAPRENCSLGVREQGNQATSYLDGSHIYGSTKQRAEKLRTFTDGLLKTNELSGKKKVSNPNDDESCSKQNGENSVCGLFSGNPQSNLIISNSAMQILWRRQHNFIAKQLKEINPTWNDEQLYQESRAIVTAQIQYITYNEFLPLIIGINNLRRYGLNLKNYAYDSDYDLFQIEQILQNTDASTLNEFASAAGLFFFSLFPDQQIFQEVIQQNKRSSQNNLLNQGRIDSIIKSIVDTPIRNLGLYISEHFKDKFLKGNGKYGVDLIATIIQLGRDHGLPGYTTYRSKCGLLRPTNFSELQDIVLENVDIEAISTIYENIDDVDLFVLGLAEKPEAGSLVGPTFSCIIGNQFKNIRHGDRYWFENFFTPTAFTLDQLNEIRKTTLARIVCDNSERIKTIQPNTFALVDEFGNCPIDCDSIFIDTLDLKHWSDQETRLKLPITKETIQKALRLGAEHARQLNNAERLRIGNALASKPDLAVITHSNMMAPKRQSLRIAETSAILREATKVLIHGNGLENEEKLPSELDFATLQQLLPEIDVKDLIAPIKDLTDTDDTEQSQCLPKPLPCDHTSKYRTYSGWCNNLKFPHYGNAFSPMRRLLHPEYDDGFDSPRMTAKNGRQLPSARAVSNAVHKEAPVFHVKYSHMLMQIGQLLDHDFAHSPISRGPGNSILDCKRCDSHETVSSNCLPIPVDSNDPHFKSINGRPRCIPFTRSLIGQLTLGYRNQLDQLTSFIDASFMYGSTNCEANALRLFNQGKLNYTNLGFNAEALPQGSQERDCRSQPKHPCFNAGDERSNEQPALTVIHTIFMREHNRIAEQLHKINNLWSDEKIFAETRRIMGAKLQHIIYAEWLPIIIGCETAAKYKLIPKKTGYFKGYDDRCDATMSQEMATAAFRFGHTLIRNTFPRMNGAFQEAAEPLQLKDSFNNASFYYNEKAGHIESLLYGLLGVSSMAFDRHISDALRNHLFQKAGNDTSGMDLISVNIQRGRDHGVQPYNAYREFCGLKKAKSFEELSDVMNESSYLALKSALVGPTVACIIGEQMQRLKKCDRFYYENDNPATRFSASQLAEIRKTKISKLICDNSQYGLLIQPNGFLMPDELTNAPVKCSELPSFDLHEWLDRS</sequence>
<dbReference type="Proteomes" id="UP000046393">
    <property type="component" value="Unplaced"/>
</dbReference>
<dbReference type="InterPro" id="IPR019791">
    <property type="entry name" value="Haem_peroxidase_animal"/>
</dbReference>
<keyword evidence="3" id="KW-0575">Peroxidase</keyword>
<evidence type="ECO:0000256" key="2">
    <source>
        <dbReference type="ARBA" id="ARBA00022525"/>
    </source>
</evidence>
<keyword evidence="5" id="KW-0349">Heme</keyword>
<feature type="binding site" description="axial binding residue" evidence="5">
    <location>
        <position position="1082"/>
    </location>
    <ligand>
        <name>heme b</name>
        <dbReference type="ChEBI" id="CHEBI:60344"/>
    </ligand>
    <ligandPart>
        <name>Fe</name>
        <dbReference type="ChEBI" id="CHEBI:18248"/>
    </ligandPart>
</feature>
<dbReference type="InterPro" id="IPR037120">
    <property type="entry name" value="Haem_peroxidase_sf_animal"/>
</dbReference>
<organism evidence="6 7">
    <name type="scientific">Syphacia muris</name>
    <dbReference type="NCBI Taxonomy" id="451379"/>
    <lineage>
        <taxon>Eukaryota</taxon>
        <taxon>Metazoa</taxon>
        <taxon>Ecdysozoa</taxon>
        <taxon>Nematoda</taxon>
        <taxon>Chromadorea</taxon>
        <taxon>Rhabditida</taxon>
        <taxon>Spirurina</taxon>
        <taxon>Oxyuridomorpha</taxon>
        <taxon>Oxyuroidea</taxon>
        <taxon>Oxyuridae</taxon>
        <taxon>Syphacia</taxon>
    </lineage>
</organism>
<dbReference type="SUPFAM" id="SSF48113">
    <property type="entry name" value="Heme-dependent peroxidases"/>
    <property type="match status" value="2"/>
</dbReference>
<keyword evidence="3" id="KW-0560">Oxidoreductase</keyword>
<dbReference type="Gene3D" id="1.10.640.10">
    <property type="entry name" value="Haem peroxidase domain superfamily, animal type"/>
    <property type="match status" value="2"/>
</dbReference>
<evidence type="ECO:0000256" key="4">
    <source>
        <dbReference type="ARBA" id="ARBA00022729"/>
    </source>
</evidence>
<dbReference type="GO" id="GO:0020037">
    <property type="term" value="F:heme binding"/>
    <property type="evidence" value="ECO:0007669"/>
    <property type="project" value="InterPro"/>
</dbReference>
<dbReference type="InterPro" id="IPR010255">
    <property type="entry name" value="Haem_peroxidase_sf"/>
</dbReference>
<dbReference type="Pfam" id="PF03098">
    <property type="entry name" value="An_peroxidase"/>
    <property type="match status" value="2"/>
</dbReference>
<dbReference type="CDD" id="cd09823">
    <property type="entry name" value="peroxinectin_like"/>
    <property type="match status" value="2"/>
</dbReference>
<keyword evidence="4" id="KW-0732">Signal</keyword>
<reference evidence="7" key="1">
    <citation type="submission" date="2017-02" db="UniProtKB">
        <authorList>
            <consortium name="WormBaseParasite"/>
        </authorList>
    </citation>
    <scope>IDENTIFICATION</scope>
</reference>
<dbReference type="GO" id="GO:0006979">
    <property type="term" value="P:response to oxidative stress"/>
    <property type="evidence" value="ECO:0007669"/>
    <property type="project" value="InterPro"/>
</dbReference>
<dbReference type="PANTHER" id="PTHR11475">
    <property type="entry name" value="OXIDASE/PEROXIDASE"/>
    <property type="match status" value="1"/>
</dbReference>
<comment type="subcellular location">
    <subcellularLocation>
        <location evidence="1">Secreted</location>
    </subcellularLocation>
</comment>
<dbReference type="PROSITE" id="PS50292">
    <property type="entry name" value="PEROXIDASE_3"/>
    <property type="match status" value="2"/>
</dbReference>
<dbReference type="FunFam" id="1.10.640.10:FF:000006">
    <property type="entry name" value="Double oxidase: two peroxidase domains"/>
    <property type="match status" value="1"/>
</dbReference>
<dbReference type="FunFam" id="1.10.640.10:FF:000003">
    <property type="entry name" value="chorion peroxidase"/>
    <property type="match status" value="1"/>
</dbReference>